<dbReference type="PRINTS" id="PR00085">
    <property type="entry name" value="THFDHDRGNASE"/>
</dbReference>
<comment type="subunit">
    <text evidence="2 11">Homodimer.</text>
</comment>
<keyword evidence="6 11" id="KW-0521">NADP</keyword>
<dbReference type="CDD" id="cd01080">
    <property type="entry name" value="NAD_bind_m-THF_DH_Cyclohyd"/>
    <property type="match status" value="1"/>
</dbReference>
<dbReference type="GO" id="GO:0000105">
    <property type="term" value="P:L-histidine biosynthetic process"/>
    <property type="evidence" value="ECO:0007669"/>
    <property type="project" value="UniProtKB-KW"/>
</dbReference>
<feature type="binding site" evidence="11">
    <location>
        <position position="234"/>
    </location>
    <ligand>
        <name>NADP(+)</name>
        <dbReference type="ChEBI" id="CHEBI:58349"/>
    </ligand>
</feature>
<dbReference type="Pfam" id="PF00763">
    <property type="entry name" value="THF_DHG_CYH"/>
    <property type="match status" value="1"/>
</dbReference>
<name>A0A7V5HZG8_UNCAE</name>
<evidence type="ECO:0000256" key="5">
    <source>
        <dbReference type="ARBA" id="ARBA00022801"/>
    </source>
</evidence>
<feature type="binding site" evidence="11">
    <location>
        <position position="190"/>
    </location>
    <ligand>
        <name>NADP(+)</name>
        <dbReference type="ChEBI" id="CHEBI:58349"/>
    </ligand>
</feature>
<evidence type="ECO:0000313" key="14">
    <source>
        <dbReference type="EMBL" id="HHF98773.1"/>
    </source>
</evidence>
<dbReference type="UniPathway" id="UPA00193"/>
<gene>
    <name evidence="11" type="primary">folD</name>
    <name evidence="14" type="ORF">ENL39_04735</name>
</gene>
<dbReference type="GO" id="GO:0004477">
    <property type="term" value="F:methenyltetrahydrofolate cyclohydrolase activity"/>
    <property type="evidence" value="ECO:0007669"/>
    <property type="project" value="UniProtKB-UniRule"/>
</dbReference>
<comment type="function">
    <text evidence="11">Catalyzes the oxidation of 5,10-methylenetetrahydrofolate to 5,10-methenyltetrahydrofolate and then the hydrolysis of 5,10-methenyltetrahydrofolate to 10-formyltetrahydrofolate.</text>
</comment>
<dbReference type="FunFam" id="3.40.50.10860:FF:000005">
    <property type="entry name" value="C-1-tetrahydrofolate synthase, cytoplasmic, putative"/>
    <property type="match status" value="1"/>
</dbReference>
<dbReference type="EC" id="1.5.1.5" evidence="11"/>
<dbReference type="Proteomes" id="UP000886070">
    <property type="component" value="Unassembled WGS sequence"/>
</dbReference>
<evidence type="ECO:0000256" key="2">
    <source>
        <dbReference type="ARBA" id="ARBA00011738"/>
    </source>
</evidence>
<dbReference type="AlphaFoldDB" id="A0A7V5HZG8"/>
<comment type="caution">
    <text evidence="14">The sequence shown here is derived from an EMBL/GenBank/DDBJ whole genome shotgun (WGS) entry which is preliminary data.</text>
</comment>
<keyword evidence="9 11" id="KW-0486">Methionine biosynthesis</keyword>
<dbReference type="InterPro" id="IPR036291">
    <property type="entry name" value="NAD(P)-bd_dom_sf"/>
</dbReference>
<dbReference type="GO" id="GO:0004488">
    <property type="term" value="F:methylenetetrahydrofolate dehydrogenase (NADP+) activity"/>
    <property type="evidence" value="ECO:0007669"/>
    <property type="project" value="UniProtKB-UniRule"/>
</dbReference>
<dbReference type="GO" id="GO:0005829">
    <property type="term" value="C:cytosol"/>
    <property type="evidence" value="ECO:0007669"/>
    <property type="project" value="TreeGrafter"/>
</dbReference>
<comment type="pathway">
    <text evidence="1 11">One-carbon metabolism; tetrahydrofolate interconversion.</text>
</comment>
<comment type="catalytic activity">
    <reaction evidence="11">
        <text>(6R)-5,10-methenyltetrahydrofolate + H2O = (6R)-10-formyltetrahydrofolate + H(+)</text>
        <dbReference type="Rhea" id="RHEA:23700"/>
        <dbReference type="ChEBI" id="CHEBI:15377"/>
        <dbReference type="ChEBI" id="CHEBI:15378"/>
        <dbReference type="ChEBI" id="CHEBI:57455"/>
        <dbReference type="ChEBI" id="CHEBI:195366"/>
        <dbReference type="EC" id="3.5.4.9"/>
    </reaction>
</comment>
<evidence type="ECO:0000256" key="1">
    <source>
        <dbReference type="ARBA" id="ARBA00004777"/>
    </source>
</evidence>
<accession>A0A7V5HZG8</accession>
<dbReference type="FunFam" id="3.40.50.720:FF:000006">
    <property type="entry name" value="Bifunctional protein FolD"/>
    <property type="match status" value="1"/>
</dbReference>
<keyword evidence="7 11" id="KW-0560">Oxidoreductase</keyword>
<keyword evidence="11" id="KW-0028">Amino-acid biosynthesis</keyword>
<keyword evidence="10 11" id="KW-0511">Multifunctional enzyme</keyword>
<evidence type="ECO:0000256" key="9">
    <source>
        <dbReference type="ARBA" id="ARBA00023167"/>
    </source>
</evidence>
<dbReference type="PANTHER" id="PTHR48099">
    <property type="entry name" value="C-1-TETRAHYDROFOLATE SYNTHASE, CYTOPLASMIC-RELATED"/>
    <property type="match status" value="1"/>
</dbReference>
<dbReference type="InterPro" id="IPR000672">
    <property type="entry name" value="THF_DH/CycHdrlase"/>
</dbReference>
<feature type="binding site" evidence="11">
    <location>
        <begin position="165"/>
        <end position="167"/>
    </location>
    <ligand>
        <name>NADP(+)</name>
        <dbReference type="ChEBI" id="CHEBI:58349"/>
    </ligand>
</feature>
<dbReference type="GO" id="GO:0035999">
    <property type="term" value="P:tetrahydrofolate interconversion"/>
    <property type="evidence" value="ECO:0007669"/>
    <property type="project" value="UniProtKB-UniRule"/>
</dbReference>
<sequence length="287" mass="31246">MPAKIIDGVKIANQIKEKLKVEIEELKKKGRSPSLSAIQVGENPGSRVYINAQKKSCEKIGIEYKLHQFKEDVTQKEVADFIRELNNDPKVSGIILQMPLPEHLNARQLQQIIDPKKDAEGVSPTNMGMVVYGKPFLGPCTAMAVMELIRSTGVKLYGKEAVMVGHSDIVGKPTALLLLDQFVTTSVCHIATGERGTLPEYVKKAEILIVAVGKANLIKGEWIKEGAIVIDVGINRVGGKIVGDVEFEVAKERASYITPVPGGVGPVTTAMLLKNTIEATKLQLEQK</sequence>
<keyword evidence="4 11" id="KW-0658">Purine biosynthesis</keyword>
<feature type="domain" description="Tetrahydrofolate dehydrogenase/cyclohydrolase catalytic" evidence="12">
    <location>
        <begin position="6"/>
        <end position="120"/>
    </location>
</feature>
<dbReference type="Gene3D" id="3.40.50.10860">
    <property type="entry name" value="Leucine Dehydrogenase, chain A, domain 1"/>
    <property type="match status" value="1"/>
</dbReference>
<dbReference type="PANTHER" id="PTHR48099:SF5">
    <property type="entry name" value="C-1-TETRAHYDROFOLATE SYNTHASE, CYTOPLASMIC"/>
    <property type="match status" value="1"/>
</dbReference>
<evidence type="ECO:0000256" key="11">
    <source>
        <dbReference type="HAMAP-Rule" id="MF_01576"/>
    </source>
</evidence>
<evidence type="ECO:0000256" key="10">
    <source>
        <dbReference type="ARBA" id="ARBA00023268"/>
    </source>
</evidence>
<organism evidence="14">
    <name type="scientific">Aerophobetes bacterium</name>
    <dbReference type="NCBI Taxonomy" id="2030807"/>
    <lineage>
        <taxon>Bacteria</taxon>
        <taxon>Candidatus Aerophobota</taxon>
    </lineage>
</organism>
<dbReference type="InterPro" id="IPR020630">
    <property type="entry name" value="THF_DH/CycHdrlase_cat_dom"/>
</dbReference>
<dbReference type="Pfam" id="PF02882">
    <property type="entry name" value="THF_DHG_CYH_C"/>
    <property type="match status" value="1"/>
</dbReference>
<evidence type="ECO:0000256" key="8">
    <source>
        <dbReference type="ARBA" id="ARBA00023102"/>
    </source>
</evidence>
<evidence type="ECO:0000256" key="3">
    <source>
        <dbReference type="ARBA" id="ARBA00022563"/>
    </source>
</evidence>
<evidence type="ECO:0000256" key="6">
    <source>
        <dbReference type="ARBA" id="ARBA00022857"/>
    </source>
</evidence>
<evidence type="ECO:0000256" key="7">
    <source>
        <dbReference type="ARBA" id="ARBA00023002"/>
    </source>
</evidence>
<evidence type="ECO:0000259" key="13">
    <source>
        <dbReference type="Pfam" id="PF02882"/>
    </source>
</evidence>
<reference evidence="14" key="1">
    <citation type="journal article" date="2020" name="mSystems">
        <title>Genome- and Community-Level Interaction Insights into Carbon Utilization and Element Cycling Functions of Hydrothermarchaeota in Hydrothermal Sediment.</title>
        <authorList>
            <person name="Zhou Z."/>
            <person name="Liu Y."/>
            <person name="Xu W."/>
            <person name="Pan J."/>
            <person name="Luo Z.H."/>
            <person name="Li M."/>
        </authorList>
    </citation>
    <scope>NUCLEOTIDE SEQUENCE [LARGE SCALE GENOMIC DNA]</scope>
    <source>
        <strain evidence="14">HyVt-92</strain>
    </source>
</reference>
<dbReference type="GO" id="GO:0006164">
    <property type="term" value="P:purine nucleotide biosynthetic process"/>
    <property type="evidence" value="ECO:0007669"/>
    <property type="project" value="UniProtKB-KW"/>
</dbReference>
<dbReference type="GO" id="GO:0009086">
    <property type="term" value="P:methionine biosynthetic process"/>
    <property type="evidence" value="ECO:0007669"/>
    <property type="project" value="UniProtKB-KW"/>
</dbReference>
<dbReference type="EMBL" id="DRTT01000132">
    <property type="protein sequence ID" value="HHF98773.1"/>
    <property type="molecule type" value="Genomic_DNA"/>
</dbReference>
<protein>
    <recommendedName>
        <fullName evidence="11">Bifunctional protein FolD</fullName>
    </recommendedName>
    <domain>
        <recommendedName>
            <fullName evidence="11">Methylenetetrahydrofolate dehydrogenase</fullName>
            <ecNumber evidence="11">1.5.1.5</ecNumber>
        </recommendedName>
    </domain>
    <domain>
        <recommendedName>
            <fullName evidence="11">Methenyltetrahydrofolate cyclohydrolase</fullName>
            <ecNumber evidence="11">3.5.4.9</ecNumber>
        </recommendedName>
    </domain>
</protein>
<dbReference type="Gene3D" id="3.40.50.720">
    <property type="entry name" value="NAD(P)-binding Rossmann-like Domain"/>
    <property type="match status" value="1"/>
</dbReference>
<dbReference type="SUPFAM" id="SSF51735">
    <property type="entry name" value="NAD(P)-binding Rossmann-fold domains"/>
    <property type="match status" value="1"/>
</dbReference>
<keyword evidence="5 11" id="KW-0378">Hydrolase</keyword>
<evidence type="ECO:0000256" key="4">
    <source>
        <dbReference type="ARBA" id="ARBA00022755"/>
    </source>
</evidence>
<dbReference type="InterPro" id="IPR020631">
    <property type="entry name" value="THF_DH/CycHdrlase_NAD-bd_dom"/>
</dbReference>
<comment type="catalytic activity">
    <reaction evidence="11">
        <text>(6R)-5,10-methylene-5,6,7,8-tetrahydrofolate + NADP(+) = (6R)-5,10-methenyltetrahydrofolate + NADPH</text>
        <dbReference type="Rhea" id="RHEA:22812"/>
        <dbReference type="ChEBI" id="CHEBI:15636"/>
        <dbReference type="ChEBI" id="CHEBI:57455"/>
        <dbReference type="ChEBI" id="CHEBI:57783"/>
        <dbReference type="ChEBI" id="CHEBI:58349"/>
        <dbReference type="EC" id="1.5.1.5"/>
    </reaction>
</comment>
<keyword evidence="3 11" id="KW-0554">One-carbon metabolism</keyword>
<proteinExistence type="inferred from homology"/>
<keyword evidence="8 11" id="KW-0368">Histidine biosynthesis</keyword>
<dbReference type="InterPro" id="IPR046346">
    <property type="entry name" value="Aminoacid_DH-like_N_sf"/>
</dbReference>
<dbReference type="SUPFAM" id="SSF53223">
    <property type="entry name" value="Aminoacid dehydrogenase-like, N-terminal domain"/>
    <property type="match status" value="1"/>
</dbReference>
<dbReference type="EC" id="3.5.4.9" evidence="11"/>
<evidence type="ECO:0000259" key="12">
    <source>
        <dbReference type="Pfam" id="PF00763"/>
    </source>
</evidence>
<feature type="domain" description="Tetrahydrofolate dehydrogenase/cyclohydrolase NAD(P)-binding" evidence="13">
    <location>
        <begin position="139"/>
        <end position="283"/>
    </location>
</feature>
<dbReference type="HAMAP" id="MF_01576">
    <property type="entry name" value="THF_DHG_CYH"/>
    <property type="match status" value="1"/>
</dbReference>
<comment type="similarity">
    <text evidence="11">Belongs to the tetrahydrofolate dehydrogenase/cyclohydrolase family.</text>
</comment>